<dbReference type="EMBL" id="ML735220">
    <property type="protein sequence ID" value="KAE8395064.1"/>
    <property type="molecule type" value="Genomic_DNA"/>
</dbReference>
<dbReference type="Proteomes" id="UP000326877">
    <property type="component" value="Unassembled WGS sequence"/>
</dbReference>
<evidence type="ECO:0000313" key="1">
    <source>
        <dbReference type="EMBL" id="KAE8395064.1"/>
    </source>
</evidence>
<protein>
    <submittedName>
        <fullName evidence="1">Uncharacterized protein</fullName>
    </submittedName>
</protein>
<reference evidence="1" key="1">
    <citation type="submission" date="2019-04" db="EMBL/GenBank/DDBJ databases">
        <title>Friends and foes A comparative genomics studyof 23 Aspergillus species from section Flavi.</title>
        <authorList>
            <consortium name="DOE Joint Genome Institute"/>
            <person name="Kjaerbolling I."/>
            <person name="Vesth T."/>
            <person name="Frisvad J.C."/>
            <person name="Nybo J.L."/>
            <person name="Theobald S."/>
            <person name="Kildgaard S."/>
            <person name="Isbrandt T."/>
            <person name="Kuo A."/>
            <person name="Sato A."/>
            <person name="Lyhne E.K."/>
            <person name="Kogle M.E."/>
            <person name="Wiebenga A."/>
            <person name="Kun R.S."/>
            <person name="Lubbers R.J."/>
            <person name="Makela M.R."/>
            <person name="Barry K."/>
            <person name="Chovatia M."/>
            <person name="Clum A."/>
            <person name="Daum C."/>
            <person name="Haridas S."/>
            <person name="He G."/>
            <person name="LaButti K."/>
            <person name="Lipzen A."/>
            <person name="Mondo S."/>
            <person name="Riley R."/>
            <person name="Salamov A."/>
            <person name="Simmons B.A."/>
            <person name="Magnuson J.K."/>
            <person name="Henrissat B."/>
            <person name="Mortensen U.H."/>
            <person name="Larsen T.O."/>
            <person name="Devries R.P."/>
            <person name="Grigoriev I.V."/>
            <person name="Machida M."/>
            <person name="Baker S.E."/>
            <person name="Andersen M.R."/>
        </authorList>
    </citation>
    <scope>NUCLEOTIDE SEQUENCE [LARGE SCALE GENOMIC DNA]</scope>
    <source>
        <strain evidence="1">IBT 14317</strain>
    </source>
</reference>
<gene>
    <name evidence="1" type="ORF">BDV23DRAFT_179052</name>
</gene>
<dbReference type="AlphaFoldDB" id="A0A5N7CLI4"/>
<accession>A0A5N7CLI4</accession>
<sequence>MHPSSTNPVQVMGLREVCQVDGHHFKRIRGQEHWIAYKPEDIFPPPGEREPMYLSLIHKARGPDEPIHWSLFVARENEPGWLFQVPEDAEHMTYQPSDTQESPHYAVNRQAVTDNCQGWVIRVLVLAEEGIVCASKLEIGEVND</sequence>
<name>A0A5N7CLI4_PETAA</name>
<proteinExistence type="predicted"/>
<dbReference type="OrthoDB" id="4342612at2759"/>
<organism evidence="1">
    <name type="scientific">Petromyces alliaceus</name>
    <name type="common">Aspergillus alliaceus</name>
    <dbReference type="NCBI Taxonomy" id="209559"/>
    <lineage>
        <taxon>Eukaryota</taxon>
        <taxon>Fungi</taxon>
        <taxon>Dikarya</taxon>
        <taxon>Ascomycota</taxon>
        <taxon>Pezizomycotina</taxon>
        <taxon>Eurotiomycetes</taxon>
        <taxon>Eurotiomycetidae</taxon>
        <taxon>Eurotiales</taxon>
        <taxon>Aspergillaceae</taxon>
        <taxon>Aspergillus</taxon>
        <taxon>Aspergillus subgen. Circumdati</taxon>
    </lineage>
</organism>